<protein>
    <submittedName>
        <fullName evidence="1">Uncharacterized protein</fullName>
    </submittedName>
</protein>
<dbReference type="Proteomes" id="UP000027602">
    <property type="component" value="Chromosome"/>
</dbReference>
<dbReference type="AlphaFoldDB" id="I3E9B9"/>
<organism evidence="1 2">
    <name type="scientific">Bacillus methanolicus (strain MGA3 / ATCC 53907)</name>
    <dbReference type="NCBI Taxonomy" id="796606"/>
    <lineage>
        <taxon>Bacteria</taxon>
        <taxon>Bacillati</taxon>
        <taxon>Bacillota</taxon>
        <taxon>Bacilli</taxon>
        <taxon>Bacillales</taxon>
        <taxon>Bacillaceae</taxon>
        <taxon>Bacillus</taxon>
    </lineage>
</organism>
<dbReference type="EMBL" id="CP007739">
    <property type="protein sequence ID" value="AIE60340.1"/>
    <property type="molecule type" value="Genomic_DNA"/>
</dbReference>
<keyword evidence="2" id="KW-1185">Reference proteome</keyword>
<name>I3E9B9_BACMM</name>
<gene>
    <name evidence="1" type="ORF">BMMGA3_09710</name>
</gene>
<evidence type="ECO:0000313" key="2">
    <source>
        <dbReference type="Proteomes" id="UP000027602"/>
    </source>
</evidence>
<dbReference type="HOGENOM" id="CLU_3304832_0_0_9"/>
<dbReference type="KEGG" id="bmet:BMMGA3_09710"/>
<proteinExistence type="predicted"/>
<accession>I3E9B9</accession>
<evidence type="ECO:0000313" key="1">
    <source>
        <dbReference type="EMBL" id="AIE60340.1"/>
    </source>
</evidence>
<reference evidence="1 2" key="1">
    <citation type="journal article" date="2015" name="BMC Genomics">
        <title>Transcriptome analysis of thermophilic methylotrophic Bacillus methanolicus MGA3 using RNA-sequencing provides detailed insights into its previously uncharted transcriptional landscape.</title>
        <authorList>
            <person name="Irla M."/>
            <person name="Neshat A."/>
            <person name="Brautaset T."/>
            <person name="Ruckert C."/>
            <person name="Kalinowski J."/>
            <person name="Wendisch V.F."/>
        </authorList>
    </citation>
    <scope>NUCLEOTIDE SEQUENCE [LARGE SCALE GENOMIC DNA]</scope>
    <source>
        <strain evidence="2">MGA3 / ATCC 53907</strain>
    </source>
</reference>
<sequence length="39" mass="4545">MGKVLRFEFQVPDPEQALSIILKLLVGNLKKCRDNMTIW</sequence>
<dbReference type="STRING" id="796606.BMMGA3_09710"/>